<evidence type="ECO:0008006" key="3">
    <source>
        <dbReference type="Google" id="ProtNLM"/>
    </source>
</evidence>
<keyword evidence="2" id="KW-1185">Reference proteome</keyword>
<reference evidence="2" key="1">
    <citation type="journal article" date="2019" name="Int. J. Syst. Evol. Microbiol.">
        <title>The Global Catalogue of Microorganisms (GCM) 10K type strain sequencing project: providing services to taxonomists for standard genome sequencing and annotation.</title>
        <authorList>
            <consortium name="The Broad Institute Genomics Platform"/>
            <consortium name="The Broad Institute Genome Sequencing Center for Infectious Disease"/>
            <person name="Wu L."/>
            <person name="Ma J."/>
        </authorList>
    </citation>
    <scope>NUCLEOTIDE SEQUENCE [LARGE SCALE GENOMIC DNA]</scope>
    <source>
        <strain evidence="2">NBRC 108725</strain>
    </source>
</reference>
<evidence type="ECO:0000313" key="1">
    <source>
        <dbReference type="EMBL" id="BDZ47476.1"/>
    </source>
</evidence>
<organism evidence="1 2">
    <name type="scientific">Naasia aerilata</name>
    <dbReference type="NCBI Taxonomy" id="1162966"/>
    <lineage>
        <taxon>Bacteria</taxon>
        <taxon>Bacillati</taxon>
        <taxon>Actinomycetota</taxon>
        <taxon>Actinomycetes</taxon>
        <taxon>Micrococcales</taxon>
        <taxon>Microbacteriaceae</taxon>
        <taxon>Naasia</taxon>
    </lineage>
</organism>
<name>A0ABM8GGI5_9MICO</name>
<sequence length="122" mass="13272">MLYARTDAGWYVVHSSATGHAVGVTWPAKTFPCLWIWQECEDPAGYPWWGRHHIVGVEPHSATPAHGVAEDVRAGSALWLAPGVPLSAAFRLAVSDGRMPLQQFVDETARYADSGAREQSDG</sequence>
<dbReference type="Proteomes" id="UP001321498">
    <property type="component" value="Chromosome"/>
</dbReference>
<accession>A0ABM8GGI5</accession>
<proteinExistence type="predicted"/>
<dbReference type="InterPro" id="IPR014718">
    <property type="entry name" value="GH-type_carb-bd"/>
</dbReference>
<dbReference type="EMBL" id="AP027731">
    <property type="protein sequence ID" value="BDZ47476.1"/>
    <property type="molecule type" value="Genomic_DNA"/>
</dbReference>
<gene>
    <name evidence="1" type="ORF">GCM10025866_33850</name>
</gene>
<protein>
    <recommendedName>
        <fullName evidence="3">DUF985 domain-containing protein</fullName>
    </recommendedName>
</protein>
<dbReference type="Gene3D" id="2.70.98.10">
    <property type="match status" value="1"/>
</dbReference>
<evidence type="ECO:0000313" key="2">
    <source>
        <dbReference type="Proteomes" id="UP001321498"/>
    </source>
</evidence>